<dbReference type="PANTHER" id="PTHR42976">
    <property type="entry name" value="BIFUNCTIONAL CHITINASE/LYSOZYME-RELATED"/>
    <property type="match status" value="1"/>
</dbReference>
<keyword evidence="2" id="KW-1133">Transmembrane helix</keyword>
<dbReference type="RefSeq" id="WP_269442788.1">
    <property type="nucleotide sequence ID" value="NZ_CP097463.1"/>
</dbReference>
<evidence type="ECO:0000313" key="5">
    <source>
        <dbReference type="Proteomes" id="UP001164693"/>
    </source>
</evidence>
<gene>
    <name evidence="4" type="ORF">M6B22_17205</name>
</gene>
<dbReference type="EMBL" id="CP097463">
    <property type="protein sequence ID" value="WAX56256.1"/>
    <property type="molecule type" value="Genomic_DNA"/>
</dbReference>
<proteinExistence type="predicted"/>
<dbReference type="CDD" id="cd06543">
    <property type="entry name" value="GH18_PF-ChiA-like"/>
    <property type="match status" value="1"/>
</dbReference>
<keyword evidence="5" id="KW-1185">Reference proteome</keyword>
<keyword evidence="2" id="KW-0472">Membrane</keyword>
<sequence>MTPEERAYAAARREGGSAQPDAVRRLSWLRIAGFIVLLVAGSAAVVGFRTASHSARVAAPVSSFMPYVDVTATPQYAFEDASKAISANLVLGFVVSSKANACEPSWGASYSLDQAASTMDLDRRIARLRQRGGQVMVSFGGAANSELAIGCADTGNLAAAYRAVVDRYSVNAVDLDIEGTDASSSDVSTRRAEAIRSLQLARERSGHRLAVWLTLPVTPSGLTASGQAVLAAMLRAKVELAGVNAMTMDYGNSLDGQSLAGANRSALTAVAGQLVDAYRVAGVHLSSAQAWQRVGATPMIGQNDVAAERFGLEDAKSLLVFAQTHHLRRLSMWSVNRDQACGPNYANVSIVSVNCSGIDQKTAAFTRIFVPFTAGQVTPAIAPSTAVDSGAPAPVATQIVDDPATSPYAIWNPTLPYAQGTKIVWRHNVYQAKWWTQGDQPDTPVTSAFETPWTLIGPVLPGEHPQPTPTLSAGTYPAWSATTTYRAGARVLYDGIGYQAKWFTQGEVPGLVVSDPGQTPWQLIKHS</sequence>
<dbReference type="Gene3D" id="3.20.20.80">
    <property type="entry name" value="Glycosidases"/>
    <property type="match status" value="1"/>
</dbReference>
<feature type="transmembrane region" description="Helical" evidence="2">
    <location>
        <begin position="28"/>
        <end position="48"/>
    </location>
</feature>
<dbReference type="GO" id="GO:0016787">
    <property type="term" value="F:hydrolase activity"/>
    <property type="evidence" value="ECO:0007669"/>
    <property type="project" value="UniProtKB-KW"/>
</dbReference>
<dbReference type="CDD" id="cd12215">
    <property type="entry name" value="ChiC_BD"/>
    <property type="match status" value="2"/>
</dbReference>
<dbReference type="SUPFAM" id="SSF51445">
    <property type="entry name" value="(Trans)glycosidases"/>
    <property type="match status" value="1"/>
</dbReference>
<evidence type="ECO:0000256" key="2">
    <source>
        <dbReference type="SAM" id="Phobius"/>
    </source>
</evidence>
<dbReference type="SUPFAM" id="SSF51055">
    <property type="entry name" value="Carbohydrate binding domain"/>
    <property type="match status" value="2"/>
</dbReference>
<keyword evidence="1 4" id="KW-0378">Hydrolase</keyword>
<evidence type="ECO:0000256" key="1">
    <source>
        <dbReference type="ARBA" id="ARBA00022801"/>
    </source>
</evidence>
<dbReference type="Gene3D" id="2.10.10.20">
    <property type="entry name" value="Carbohydrate-binding module superfamily 5/12"/>
    <property type="match status" value="2"/>
</dbReference>
<accession>A0ABY7JZG6</accession>
<feature type="domain" description="Chitin-binding type-3" evidence="3">
    <location>
        <begin position="476"/>
        <end position="524"/>
    </location>
</feature>
<protein>
    <submittedName>
        <fullName evidence="4">Glycosyl hydrolase family 18 protein</fullName>
    </submittedName>
</protein>
<dbReference type="InterPro" id="IPR036573">
    <property type="entry name" value="CBM_sf_5/12"/>
</dbReference>
<dbReference type="Pfam" id="PF02839">
    <property type="entry name" value="CBM_5_12"/>
    <property type="match status" value="1"/>
</dbReference>
<evidence type="ECO:0000259" key="3">
    <source>
        <dbReference type="SMART" id="SM00495"/>
    </source>
</evidence>
<dbReference type="InterPro" id="IPR017853">
    <property type="entry name" value="GH"/>
</dbReference>
<evidence type="ECO:0000313" key="4">
    <source>
        <dbReference type="EMBL" id="WAX56256.1"/>
    </source>
</evidence>
<organism evidence="4 5">
    <name type="scientific">Jatrophihabitans cynanchi</name>
    <dbReference type="NCBI Taxonomy" id="2944128"/>
    <lineage>
        <taxon>Bacteria</taxon>
        <taxon>Bacillati</taxon>
        <taxon>Actinomycetota</taxon>
        <taxon>Actinomycetes</taxon>
        <taxon>Jatrophihabitantales</taxon>
        <taxon>Jatrophihabitantaceae</taxon>
        <taxon>Jatrophihabitans</taxon>
    </lineage>
</organism>
<reference evidence="4" key="1">
    <citation type="submission" date="2022-05" db="EMBL/GenBank/DDBJ databases">
        <title>Jatrophihabitans sp. SB3-54 whole genome sequence.</title>
        <authorList>
            <person name="Suh M.K."/>
            <person name="Eom M.K."/>
            <person name="Kim J.S."/>
            <person name="Kim H.S."/>
            <person name="Do H.E."/>
            <person name="Shin Y.K."/>
            <person name="Lee J.-S."/>
        </authorList>
    </citation>
    <scope>NUCLEOTIDE SEQUENCE</scope>
    <source>
        <strain evidence="4">SB3-54</strain>
    </source>
</reference>
<feature type="domain" description="Chitin-binding type-3" evidence="3">
    <location>
        <begin position="408"/>
        <end position="456"/>
    </location>
</feature>
<name>A0ABY7JZG6_9ACTN</name>
<keyword evidence="2" id="KW-0812">Transmembrane</keyword>
<dbReference type="SMART" id="SM00495">
    <property type="entry name" value="ChtBD3"/>
    <property type="match status" value="2"/>
</dbReference>
<dbReference type="InterPro" id="IPR003610">
    <property type="entry name" value="CBM5/12"/>
</dbReference>
<dbReference type="InterPro" id="IPR052750">
    <property type="entry name" value="GH18_Chitinase"/>
</dbReference>
<dbReference type="PANTHER" id="PTHR42976:SF1">
    <property type="entry name" value="GH18 DOMAIN-CONTAINING PROTEIN-RELATED"/>
    <property type="match status" value="1"/>
</dbReference>
<dbReference type="Proteomes" id="UP001164693">
    <property type="component" value="Chromosome"/>
</dbReference>